<accession>A0ABR1SXX4</accession>
<feature type="region of interest" description="Disordered" evidence="1">
    <location>
        <begin position="147"/>
        <end position="228"/>
    </location>
</feature>
<dbReference type="RefSeq" id="XP_066708255.1">
    <property type="nucleotide sequence ID" value="XM_066866579.1"/>
</dbReference>
<name>A0ABR1SXX4_9PEZI</name>
<dbReference type="GeneID" id="92099642"/>
<feature type="region of interest" description="Disordered" evidence="1">
    <location>
        <begin position="393"/>
        <end position="435"/>
    </location>
</feature>
<evidence type="ECO:0000256" key="1">
    <source>
        <dbReference type="SAM" id="MobiDB-lite"/>
    </source>
</evidence>
<feature type="compositionally biased region" description="Polar residues" evidence="1">
    <location>
        <begin position="153"/>
        <end position="201"/>
    </location>
</feature>
<gene>
    <name evidence="2" type="ORF">PG994_015170</name>
</gene>
<keyword evidence="3" id="KW-1185">Reference proteome</keyword>
<evidence type="ECO:0000313" key="3">
    <source>
        <dbReference type="Proteomes" id="UP001480595"/>
    </source>
</evidence>
<sequence length="760" mass="84742">MHQALELPIPVKIYEFNDEQVRKATELSQNGQQRLHPVSSCETTLFYISTSENGHHGVAQVCISPVKRNDGPNPFYLPILRHTHCCTHAPLGLFTSRYQAVYDVFIRPIQWSFENDMQNITIPAQGTSSACPTCEILREALHSECEFEKSADNRSTTVVTETSVPLSHNSRNSTSDAAVSNDQNTVPQPSTGAAKAQTTSKTARKRPAPNHNEANEEQPRKRKRRSDKEIADNLAEKLIKATKQQTPQTLASIQDAGYLPQKPDTETEGEARLDLYMKMANEIWSLEKQLQKDLKGVVKNKALKWRFCFIASCMWYILRKRRKLLRDDKQDRLADGSHTINMAVNELCKECPCGTKLYAGFASTAHSREKLAGVRINIFYPIRIRVSVTFPENPDALGRDSDGRVSPDAGPAESESRSPTTPRSESEGGPLSNAESLDSYSVLADSRADPINSADLIPPTLHSPYTSLHAFADIAASQQIQGNDGFTTCSHSLASNTQILAIDSAIISNAATSASLHYPEAQNPAGPIRSDQDDEDEVTYEVDDLINWSQPEFPDVSTTLQALISGAYLSNPQIRRKRQLFLHGEGLPPTAYQILFVPKRLRLIRTLAVREMAPKLLNSVQGQLKWRSMLVYIPRGGLCAQLKTYKSIIIPVKTCKSTPALQIQFDWGDERGPARCVELSTLAIIEGAVTFRTVDRPLLVYVVRFFEKDTWPWLASNEDRDRRFGAVPKEEDAVSEIGDSCATHCICRHCIPTDYTYHSS</sequence>
<dbReference type="EMBL" id="JAQQWL010000016">
    <property type="protein sequence ID" value="KAK8038403.1"/>
    <property type="molecule type" value="Genomic_DNA"/>
</dbReference>
<dbReference type="Proteomes" id="UP001480595">
    <property type="component" value="Unassembled WGS sequence"/>
</dbReference>
<evidence type="ECO:0000313" key="2">
    <source>
        <dbReference type="EMBL" id="KAK8038403.1"/>
    </source>
</evidence>
<proteinExistence type="predicted"/>
<comment type="caution">
    <text evidence="2">The sequence shown here is derived from an EMBL/GenBank/DDBJ whole genome shotgun (WGS) entry which is preliminary data.</text>
</comment>
<organism evidence="2 3">
    <name type="scientific">Apiospora phragmitis</name>
    <dbReference type="NCBI Taxonomy" id="2905665"/>
    <lineage>
        <taxon>Eukaryota</taxon>
        <taxon>Fungi</taxon>
        <taxon>Dikarya</taxon>
        <taxon>Ascomycota</taxon>
        <taxon>Pezizomycotina</taxon>
        <taxon>Sordariomycetes</taxon>
        <taxon>Xylariomycetidae</taxon>
        <taxon>Amphisphaeriales</taxon>
        <taxon>Apiosporaceae</taxon>
        <taxon>Apiospora</taxon>
    </lineage>
</organism>
<protein>
    <submittedName>
        <fullName evidence="2">Uncharacterized protein</fullName>
    </submittedName>
</protein>
<reference evidence="2 3" key="1">
    <citation type="submission" date="2023-01" db="EMBL/GenBank/DDBJ databases">
        <title>Analysis of 21 Apiospora genomes using comparative genomics revels a genus with tremendous synthesis potential of carbohydrate active enzymes and secondary metabolites.</title>
        <authorList>
            <person name="Sorensen T."/>
        </authorList>
    </citation>
    <scope>NUCLEOTIDE SEQUENCE [LARGE SCALE GENOMIC DNA]</scope>
    <source>
        <strain evidence="2 3">CBS 135458</strain>
    </source>
</reference>